<accession>A0A7T0H389</accession>
<dbReference type="InterPro" id="IPR036937">
    <property type="entry name" value="Adhesion_dom_fimbrial_sf"/>
</dbReference>
<keyword evidence="1" id="KW-0732">Signal</keyword>
<organism evidence="3">
    <name type="scientific">Enterobacter mori</name>
    <dbReference type="NCBI Taxonomy" id="539813"/>
    <lineage>
        <taxon>Bacteria</taxon>
        <taxon>Pseudomonadati</taxon>
        <taxon>Pseudomonadota</taxon>
        <taxon>Gammaproteobacteria</taxon>
        <taxon>Enterobacterales</taxon>
        <taxon>Enterobacteriaceae</taxon>
        <taxon>Enterobacter</taxon>
    </lineage>
</organism>
<dbReference type="Pfam" id="PF00419">
    <property type="entry name" value="Fimbrial"/>
    <property type="match status" value="1"/>
</dbReference>
<evidence type="ECO:0000313" key="3">
    <source>
        <dbReference type="EMBL" id="QPK02801.1"/>
    </source>
</evidence>
<gene>
    <name evidence="3" type="ORF">IDM36_16965</name>
</gene>
<dbReference type="InterPro" id="IPR008966">
    <property type="entry name" value="Adhesion_dom_sf"/>
</dbReference>
<dbReference type="PANTHER" id="PTHR33420:SF26">
    <property type="entry name" value="FIMBRIAL SUBUNIT"/>
    <property type="match status" value="1"/>
</dbReference>
<evidence type="ECO:0000259" key="2">
    <source>
        <dbReference type="Pfam" id="PF00419"/>
    </source>
</evidence>
<dbReference type="GO" id="GO:0009289">
    <property type="term" value="C:pilus"/>
    <property type="evidence" value="ECO:0007669"/>
    <property type="project" value="InterPro"/>
</dbReference>
<dbReference type="AlphaFoldDB" id="A0A7T0H389"/>
<proteinExistence type="predicted"/>
<feature type="domain" description="Fimbrial-type adhesion" evidence="2">
    <location>
        <begin position="37"/>
        <end position="180"/>
    </location>
</feature>
<evidence type="ECO:0000256" key="1">
    <source>
        <dbReference type="SAM" id="SignalP"/>
    </source>
</evidence>
<dbReference type="GO" id="GO:0043709">
    <property type="term" value="P:cell adhesion involved in single-species biofilm formation"/>
    <property type="evidence" value="ECO:0007669"/>
    <property type="project" value="TreeGrafter"/>
</dbReference>
<sequence length="181" mass="18015">MIIQKAKLNKLSLVLGMGMVITAGTATAANQGSGSVSFTGTIIDAPCSIKAESSSQTVDLGEISTAALKNGGKSSPRAFSIGLEMCDTSEMSDVSATFTGAASSSDPDLLGITGTASGASIAITNGAGEIIKLGEASPAQTIQDGNNELAFSAYLQGDAASGASITPGEFFSVANFTLAYN</sequence>
<protein>
    <submittedName>
        <fullName evidence="3">Type 1 fimbrial protein</fullName>
    </submittedName>
</protein>
<feature type="chain" id="PRO_5032531174" evidence="1">
    <location>
        <begin position="29"/>
        <end position="181"/>
    </location>
</feature>
<dbReference type="InterPro" id="IPR000259">
    <property type="entry name" value="Adhesion_dom_fimbrial"/>
</dbReference>
<reference evidence="3" key="1">
    <citation type="submission" date="2020-09" db="EMBL/GenBank/DDBJ databases">
        <title>First Report of a novel Colistin-Resistant species of Enterobacter cloacae complex Producing MCR-5 isolated from hospital sewage water.</title>
        <authorList>
            <person name="Zhou K."/>
        </authorList>
    </citation>
    <scope>NUCLEOTIDE SEQUENCE [LARGE SCALE GENOMIC DNA]</scope>
    <source>
        <strain evidence="3">HSW1412</strain>
    </source>
</reference>
<feature type="signal peptide" evidence="1">
    <location>
        <begin position="1"/>
        <end position="28"/>
    </location>
</feature>
<dbReference type="EMBL" id="CP061801">
    <property type="protein sequence ID" value="QPK02801.1"/>
    <property type="molecule type" value="Genomic_DNA"/>
</dbReference>
<dbReference type="Gene3D" id="2.60.40.1090">
    <property type="entry name" value="Fimbrial-type adhesion domain"/>
    <property type="match status" value="1"/>
</dbReference>
<dbReference type="InterPro" id="IPR050263">
    <property type="entry name" value="Bact_Fimbrial_Adh_Pro"/>
</dbReference>
<dbReference type="SUPFAM" id="SSF49401">
    <property type="entry name" value="Bacterial adhesins"/>
    <property type="match status" value="1"/>
</dbReference>
<name>A0A7T0H389_9ENTR</name>
<dbReference type="PANTHER" id="PTHR33420">
    <property type="entry name" value="FIMBRIAL SUBUNIT ELFA-RELATED"/>
    <property type="match status" value="1"/>
</dbReference>